<evidence type="ECO:0000256" key="2">
    <source>
        <dbReference type="ARBA" id="ARBA00022475"/>
    </source>
</evidence>
<dbReference type="Gene3D" id="1.20.950.20">
    <property type="entry name" value="Transmembrane di-heme cytochromes, Chain C"/>
    <property type="match status" value="1"/>
</dbReference>
<evidence type="ECO:0000259" key="7">
    <source>
        <dbReference type="Pfam" id="PF01292"/>
    </source>
</evidence>
<dbReference type="GO" id="GO:0022904">
    <property type="term" value="P:respiratory electron transport chain"/>
    <property type="evidence" value="ECO:0007669"/>
    <property type="project" value="InterPro"/>
</dbReference>
<keyword evidence="4 6" id="KW-1133">Transmembrane helix</keyword>
<dbReference type="Proteomes" id="UP000326780">
    <property type="component" value="Chromosome"/>
</dbReference>
<evidence type="ECO:0000313" key="9">
    <source>
        <dbReference type="Proteomes" id="UP000326780"/>
    </source>
</evidence>
<dbReference type="InterPro" id="IPR011577">
    <property type="entry name" value="Cyt_b561_bac/Ni-Hgenase"/>
</dbReference>
<gene>
    <name evidence="8" type="ORF">GFK26_03665</name>
</gene>
<evidence type="ECO:0000256" key="4">
    <source>
        <dbReference type="ARBA" id="ARBA00022989"/>
    </source>
</evidence>
<feature type="transmembrane region" description="Helical" evidence="6">
    <location>
        <begin position="52"/>
        <end position="72"/>
    </location>
</feature>
<evidence type="ECO:0000256" key="6">
    <source>
        <dbReference type="SAM" id="Phobius"/>
    </source>
</evidence>
<keyword evidence="2" id="KW-1003">Cell membrane</keyword>
<keyword evidence="3 6" id="KW-0812">Transmembrane</keyword>
<sequence>MAGRSTSMLKGITLAQRAAHRVGAMHTPAKSPPSRQSGHVTLGFEQVLVWDAPVRVFHGLMIICFVGAWLTAKQEGWRTVHATLGYTMMGLVAFRITWGFVGTHYARFTNFVRGPSAVLGCLRSMGHGGARRHIGHSPVGALFVLAMLLLALVVGGSGWASEGGLVVSRRRTFHEVAGNIMLALAGLHILGAVFGSWRAGESLMRSVFTGTKLGFRSEAIPSARNGFALLIVAAVVGFWWYQWRSRDAAVASSKPIASEVQREPVADD</sequence>
<evidence type="ECO:0000256" key="1">
    <source>
        <dbReference type="ARBA" id="ARBA00004651"/>
    </source>
</evidence>
<dbReference type="SUPFAM" id="SSF81342">
    <property type="entry name" value="Transmembrane di-heme cytochromes"/>
    <property type="match status" value="1"/>
</dbReference>
<dbReference type="PANTHER" id="PTHR30485:SF2">
    <property type="entry name" value="BLL0597 PROTEIN"/>
    <property type="match status" value="1"/>
</dbReference>
<dbReference type="GO" id="GO:0005886">
    <property type="term" value="C:plasma membrane"/>
    <property type="evidence" value="ECO:0007669"/>
    <property type="project" value="UniProtKB-SubCell"/>
</dbReference>
<evidence type="ECO:0000256" key="3">
    <source>
        <dbReference type="ARBA" id="ARBA00022692"/>
    </source>
</evidence>
<dbReference type="PANTHER" id="PTHR30485">
    <property type="entry name" value="NI/FE-HYDROGENASE 1 B-TYPE CYTOCHROME SUBUNIT"/>
    <property type="match status" value="1"/>
</dbReference>
<evidence type="ECO:0000313" key="8">
    <source>
        <dbReference type="EMBL" id="QFZ81920.1"/>
    </source>
</evidence>
<dbReference type="AlphaFoldDB" id="A0A5Q0LWW2"/>
<dbReference type="InterPro" id="IPR016174">
    <property type="entry name" value="Di-haem_cyt_TM"/>
</dbReference>
<dbReference type="Pfam" id="PF01292">
    <property type="entry name" value="Ni_hydr_CYTB"/>
    <property type="match status" value="1"/>
</dbReference>
<proteinExistence type="predicted"/>
<organism evidence="8 9">
    <name type="scientific">Variovorax paradoxus</name>
    <dbReference type="NCBI Taxonomy" id="34073"/>
    <lineage>
        <taxon>Bacteria</taxon>
        <taxon>Pseudomonadati</taxon>
        <taxon>Pseudomonadota</taxon>
        <taxon>Betaproteobacteria</taxon>
        <taxon>Burkholderiales</taxon>
        <taxon>Comamonadaceae</taxon>
        <taxon>Variovorax</taxon>
    </lineage>
</organism>
<comment type="subcellular location">
    <subcellularLocation>
        <location evidence="1">Cell membrane</location>
        <topology evidence="1">Multi-pass membrane protein</topology>
    </subcellularLocation>
</comment>
<dbReference type="GO" id="GO:0009055">
    <property type="term" value="F:electron transfer activity"/>
    <property type="evidence" value="ECO:0007669"/>
    <property type="project" value="InterPro"/>
</dbReference>
<keyword evidence="5 6" id="KW-0472">Membrane</keyword>
<accession>A0A5Q0LWW2</accession>
<feature type="transmembrane region" description="Helical" evidence="6">
    <location>
        <begin position="84"/>
        <end position="106"/>
    </location>
</feature>
<evidence type="ECO:0000256" key="5">
    <source>
        <dbReference type="ARBA" id="ARBA00023136"/>
    </source>
</evidence>
<feature type="transmembrane region" description="Helical" evidence="6">
    <location>
        <begin position="139"/>
        <end position="160"/>
    </location>
</feature>
<feature type="transmembrane region" description="Helical" evidence="6">
    <location>
        <begin position="180"/>
        <end position="199"/>
    </location>
</feature>
<dbReference type="EMBL" id="CP045644">
    <property type="protein sequence ID" value="QFZ81920.1"/>
    <property type="molecule type" value="Genomic_DNA"/>
</dbReference>
<reference evidence="8 9" key="1">
    <citation type="submission" date="2019-10" db="EMBL/GenBank/DDBJ databases">
        <title>Complete genome sequence of Variovorax paradoxus 5C-2.</title>
        <authorList>
            <person name="Gogoleva N.E."/>
            <person name="Balkin A.S."/>
        </authorList>
    </citation>
    <scope>NUCLEOTIDE SEQUENCE [LARGE SCALE GENOMIC DNA]</scope>
    <source>
        <strain evidence="8 9">5C-2</strain>
    </source>
</reference>
<protein>
    <submittedName>
        <fullName evidence="8">Cytochrome B</fullName>
    </submittedName>
</protein>
<feature type="domain" description="Cytochrome b561 bacterial/Ni-hydrogenase" evidence="7">
    <location>
        <begin position="49"/>
        <end position="210"/>
    </location>
</feature>
<feature type="transmembrane region" description="Helical" evidence="6">
    <location>
        <begin position="219"/>
        <end position="241"/>
    </location>
</feature>
<name>A0A5Q0LWW2_VARPD</name>
<dbReference type="InterPro" id="IPR051542">
    <property type="entry name" value="Hydrogenase_cytochrome"/>
</dbReference>
<dbReference type="GO" id="GO:0020037">
    <property type="term" value="F:heme binding"/>
    <property type="evidence" value="ECO:0007669"/>
    <property type="project" value="TreeGrafter"/>
</dbReference>